<dbReference type="HAMAP" id="MF_00313">
    <property type="entry name" value="Glutaminase"/>
    <property type="match status" value="1"/>
</dbReference>
<comment type="subunit">
    <text evidence="2 7">Homotetramer.</text>
</comment>
<keyword evidence="4 7" id="KW-0378">Hydrolase</keyword>
<feature type="domain" description="Cyclic nucleotide-binding" evidence="8">
    <location>
        <begin position="473"/>
        <end position="575"/>
    </location>
</feature>
<reference evidence="10 11" key="1">
    <citation type="submission" date="2018-10" db="EMBL/GenBank/DDBJ databases">
        <title>Kocuria tytonicola, new bacteria from the preen glands of American barn owls (Tyto furcata).</title>
        <authorList>
            <person name="Braun M.S."/>
            <person name="Wang E."/>
            <person name="Zimmermann S."/>
            <person name="Boutin S."/>
            <person name="Wagner H."/>
            <person name="Wink M."/>
        </authorList>
    </citation>
    <scope>NUCLEOTIDE SEQUENCE [LARGE SCALE GENOMIC DNA]</scope>
    <source>
        <strain evidence="10 11">473</strain>
    </source>
</reference>
<keyword evidence="11" id="KW-1185">Reference proteome</keyword>
<evidence type="ECO:0000256" key="5">
    <source>
        <dbReference type="ARBA" id="ARBA00049534"/>
    </source>
</evidence>
<dbReference type="PROSITE" id="PS50801">
    <property type="entry name" value="STAS"/>
    <property type="match status" value="1"/>
</dbReference>
<sequence length="613" mass="67063">MSTVPLSKLGPSPVTEYLRDVVADLRSVEGGAVNSSIPELANADPATVGIAVATVDGALYQAGDTRHEFCIQSISKAFTYAQALTDRGLDGVFEKIDVEPSGDAFNEISLQPDTGRPSNPMINAGAIAATSLVRNTSHGTRMERILRLYSKCAGRRLRVNKNVQAQERRAGDRNRALGWLLASRGIIEGDPTGALDDYFGQCAVMLNCVDLARMGATLAAGGRNPVTGERVLEPEVVSDVLSVMSTCGMYDDAGRWALRVGLPAKSGVSGGVVAVLPGQLAVAVFSPPLDRHGNSVRGVAACERLTRDLDLHFARTERNGHSTVRSEYTLAEAPSLVRRNEAAAEILERHGEDARIIELQGDLRFAGAETAVRTVRDAARRSNYVLVDIRQVDDMSRFVIPMLARTAEQVESTGHHMVLIAEKSNEHTRGMEHPLTVFATRAEALTWAEDRILEQFGDPGCMPDRVHSTRSELLSTLDEEDIRRIREHTEAVEWDAGSTLLRTGQKFHGVYMVTSGSVEVSRRSPQGDRVELEVIGPGMSFGEIALGTELRYQVSFTALTRVTAHRLSPEAIASIEEEDPRLALRWWRAVSKQAMLRIEERWRQQAGETYTAD</sequence>
<name>A0A3L9L5F4_9MICC</name>
<gene>
    <name evidence="7 10" type="primary">glsA</name>
    <name evidence="10" type="ORF">EAE32_10865</name>
</gene>
<comment type="caution">
    <text evidence="10">The sequence shown here is derived from an EMBL/GenBank/DDBJ whole genome shotgun (WGS) entry which is preliminary data.</text>
</comment>
<dbReference type="Gene3D" id="2.60.120.10">
    <property type="entry name" value="Jelly Rolls"/>
    <property type="match status" value="1"/>
</dbReference>
<dbReference type="GO" id="GO:0006543">
    <property type="term" value="P:L-glutamine catabolic process"/>
    <property type="evidence" value="ECO:0007669"/>
    <property type="project" value="TreeGrafter"/>
</dbReference>
<dbReference type="Pfam" id="PF00027">
    <property type="entry name" value="cNMP_binding"/>
    <property type="match status" value="1"/>
</dbReference>
<feature type="binding site" evidence="7">
    <location>
        <position position="198"/>
    </location>
    <ligand>
        <name>substrate</name>
    </ligand>
</feature>
<dbReference type="InterPro" id="IPR014710">
    <property type="entry name" value="RmlC-like_jellyroll"/>
</dbReference>
<dbReference type="Gene3D" id="3.40.710.10">
    <property type="entry name" value="DD-peptidase/beta-lactamase superfamily"/>
    <property type="match status" value="1"/>
</dbReference>
<dbReference type="InterPro" id="IPR018490">
    <property type="entry name" value="cNMP-bd_dom_sf"/>
</dbReference>
<dbReference type="RefSeq" id="WP_121865166.1">
    <property type="nucleotide sequence ID" value="NZ_RDEX01000003.1"/>
</dbReference>
<dbReference type="GO" id="GO:0004359">
    <property type="term" value="F:glutaminase activity"/>
    <property type="evidence" value="ECO:0007669"/>
    <property type="project" value="UniProtKB-UniRule"/>
</dbReference>
<dbReference type="SUPFAM" id="SSF56601">
    <property type="entry name" value="beta-lactamase/transpeptidase-like"/>
    <property type="match status" value="1"/>
</dbReference>
<dbReference type="CDD" id="cd00038">
    <property type="entry name" value="CAP_ED"/>
    <property type="match status" value="1"/>
</dbReference>
<evidence type="ECO:0000313" key="10">
    <source>
        <dbReference type="EMBL" id="RLY91712.1"/>
    </source>
</evidence>
<dbReference type="SUPFAM" id="SSF51206">
    <property type="entry name" value="cAMP-binding domain-like"/>
    <property type="match status" value="1"/>
</dbReference>
<evidence type="ECO:0000256" key="6">
    <source>
        <dbReference type="ARBA" id="ARBA00070405"/>
    </source>
</evidence>
<keyword evidence="7" id="KW-0007">Acetylation</keyword>
<dbReference type="InterPro" id="IPR000595">
    <property type="entry name" value="cNMP-bd_dom"/>
</dbReference>
<dbReference type="EC" id="3.5.1.2" evidence="3 7"/>
<evidence type="ECO:0000259" key="8">
    <source>
        <dbReference type="PROSITE" id="PS50042"/>
    </source>
</evidence>
<proteinExistence type="inferred from homology"/>
<dbReference type="GO" id="GO:0006537">
    <property type="term" value="P:glutamate biosynthetic process"/>
    <property type="evidence" value="ECO:0007669"/>
    <property type="project" value="TreeGrafter"/>
</dbReference>
<evidence type="ECO:0000259" key="9">
    <source>
        <dbReference type="PROSITE" id="PS50801"/>
    </source>
</evidence>
<dbReference type="InterPro" id="IPR036513">
    <property type="entry name" value="STAS_dom_sf"/>
</dbReference>
<evidence type="ECO:0000256" key="2">
    <source>
        <dbReference type="ARBA" id="ARBA00011881"/>
    </source>
</evidence>
<feature type="binding site" evidence="7">
    <location>
        <position position="167"/>
    </location>
    <ligand>
        <name>substrate</name>
    </ligand>
</feature>
<dbReference type="InterPro" id="IPR002645">
    <property type="entry name" value="STAS_dom"/>
</dbReference>
<dbReference type="SMART" id="SM00100">
    <property type="entry name" value="cNMP"/>
    <property type="match status" value="1"/>
</dbReference>
<dbReference type="AlphaFoldDB" id="A0A3L9L5F4"/>
<feature type="binding site" evidence="7">
    <location>
        <position position="123"/>
    </location>
    <ligand>
        <name>substrate</name>
    </ligand>
</feature>
<protein>
    <recommendedName>
        <fullName evidence="6 7">Glutaminase</fullName>
        <ecNumber evidence="3 7">3.5.1.2</ecNumber>
    </recommendedName>
</protein>
<evidence type="ECO:0000256" key="7">
    <source>
        <dbReference type="HAMAP-Rule" id="MF_00313"/>
    </source>
</evidence>
<dbReference type="SUPFAM" id="SSF52091">
    <property type="entry name" value="SpoIIaa-like"/>
    <property type="match status" value="1"/>
</dbReference>
<comment type="similarity">
    <text evidence="1 7">Belongs to the glutaminase family.</text>
</comment>
<feature type="binding site" evidence="7">
    <location>
        <position position="250"/>
    </location>
    <ligand>
        <name>substrate</name>
    </ligand>
</feature>
<dbReference type="PANTHER" id="PTHR12544">
    <property type="entry name" value="GLUTAMINASE"/>
    <property type="match status" value="1"/>
</dbReference>
<dbReference type="Pfam" id="PF01740">
    <property type="entry name" value="STAS"/>
    <property type="match status" value="1"/>
</dbReference>
<evidence type="ECO:0000313" key="11">
    <source>
        <dbReference type="Proteomes" id="UP000277871"/>
    </source>
</evidence>
<dbReference type="FunFam" id="3.40.710.10:FF:000005">
    <property type="entry name" value="Glutaminase"/>
    <property type="match status" value="1"/>
</dbReference>
<feature type="binding site" evidence="7">
    <location>
        <position position="268"/>
    </location>
    <ligand>
        <name>substrate</name>
    </ligand>
</feature>
<feature type="binding site" evidence="7">
    <location>
        <position position="73"/>
    </location>
    <ligand>
        <name>substrate</name>
    </ligand>
</feature>
<organism evidence="10 11">
    <name type="scientific">Kocuria tytonicola</name>
    <dbReference type="NCBI Taxonomy" id="2055946"/>
    <lineage>
        <taxon>Bacteria</taxon>
        <taxon>Bacillati</taxon>
        <taxon>Actinomycetota</taxon>
        <taxon>Actinomycetes</taxon>
        <taxon>Micrococcales</taxon>
        <taxon>Micrococcaceae</taxon>
        <taxon>Kocuria</taxon>
    </lineage>
</organism>
<dbReference type="EMBL" id="RDEX01000003">
    <property type="protein sequence ID" value="RLY91712.1"/>
    <property type="molecule type" value="Genomic_DNA"/>
</dbReference>
<feature type="binding site" evidence="7">
    <location>
        <position position="174"/>
    </location>
    <ligand>
        <name>substrate</name>
    </ligand>
</feature>
<dbReference type="PROSITE" id="PS50042">
    <property type="entry name" value="CNMP_BINDING_3"/>
    <property type="match status" value="1"/>
</dbReference>
<dbReference type="Proteomes" id="UP000277871">
    <property type="component" value="Unassembled WGS sequence"/>
</dbReference>
<evidence type="ECO:0000256" key="1">
    <source>
        <dbReference type="ARBA" id="ARBA00011076"/>
    </source>
</evidence>
<dbReference type="InterPro" id="IPR012338">
    <property type="entry name" value="Beta-lactam/transpept-like"/>
</dbReference>
<dbReference type="Pfam" id="PF04960">
    <property type="entry name" value="Glutaminase"/>
    <property type="match status" value="1"/>
</dbReference>
<dbReference type="Gene3D" id="3.30.750.24">
    <property type="entry name" value="STAS domain"/>
    <property type="match status" value="1"/>
</dbReference>
<dbReference type="InterPro" id="IPR015868">
    <property type="entry name" value="Glutaminase"/>
</dbReference>
<feature type="domain" description="STAS" evidence="9">
    <location>
        <begin position="344"/>
        <end position="421"/>
    </location>
</feature>
<dbReference type="NCBIfam" id="TIGR03814">
    <property type="entry name" value="Gln_ase"/>
    <property type="match status" value="1"/>
</dbReference>
<dbReference type="PANTHER" id="PTHR12544:SF29">
    <property type="entry name" value="GLUTAMINASE"/>
    <property type="match status" value="1"/>
</dbReference>
<evidence type="ECO:0000256" key="3">
    <source>
        <dbReference type="ARBA" id="ARBA00012918"/>
    </source>
</evidence>
<comment type="catalytic activity">
    <reaction evidence="5 7">
        <text>L-glutamine + H2O = L-glutamate + NH4(+)</text>
        <dbReference type="Rhea" id="RHEA:15889"/>
        <dbReference type="ChEBI" id="CHEBI:15377"/>
        <dbReference type="ChEBI" id="CHEBI:28938"/>
        <dbReference type="ChEBI" id="CHEBI:29985"/>
        <dbReference type="ChEBI" id="CHEBI:58359"/>
        <dbReference type="EC" id="3.5.1.2"/>
    </reaction>
</comment>
<evidence type="ECO:0000256" key="4">
    <source>
        <dbReference type="ARBA" id="ARBA00022801"/>
    </source>
</evidence>
<accession>A0A3L9L5F4</accession>